<sequence>MKQAIYRDIAAVLAVAALVTWGIYWNEARKDILYLCGNFMQGDTREQVVRQLNTSNLLQHDTEFYATGSKLVASSYLHLGVFTCTVEFTRQGRVAEATAN</sequence>
<name>A0ABT2VJ36_9ALTE</name>
<organism evidence="2 3">
    <name type="scientific">Alteromonas salexigens</name>
    <dbReference type="NCBI Taxonomy" id="2982530"/>
    <lineage>
        <taxon>Bacteria</taxon>
        <taxon>Pseudomonadati</taxon>
        <taxon>Pseudomonadota</taxon>
        <taxon>Gammaproteobacteria</taxon>
        <taxon>Alteromonadales</taxon>
        <taxon>Alteromonadaceae</taxon>
        <taxon>Alteromonas/Salinimonas group</taxon>
        <taxon>Alteromonas</taxon>
    </lineage>
</organism>
<keyword evidence="1" id="KW-0472">Membrane</keyword>
<accession>A0ABT2VJ36</accession>
<keyword evidence="1" id="KW-1133">Transmembrane helix</keyword>
<feature type="transmembrane region" description="Helical" evidence="1">
    <location>
        <begin position="6"/>
        <end position="25"/>
    </location>
</feature>
<evidence type="ECO:0000313" key="3">
    <source>
        <dbReference type="Proteomes" id="UP001209257"/>
    </source>
</evidence>
<dbReference type="RefSeq" id="WP_262991913.1">
    <property type="nucleotide sequence ID" value="NZ_JAOTJC010000004.1"/>
</dbReference>
<dbReference type="EMBL" id="JAOTJC010000004">
    <property type="protein sequence ID" value="MCU7553212.1"/>
    <property type="molecule type" value="Genomic_DNA"/>
</dbReference>
<keyword evidence="3" id="KW-1185">Reference proteome</keyword>
<protein>
    <recommendedName>
        <fullName evidence="4">DUF3301 domain-containing protein</fullName>
    </recommendedName>
</protein>
<dbReference type="Proteomes" id="UP001209257">
    <property type="component" value="Unassembled WGS sequence"/>
</dbReference>
<evidence type="ECO:0000313" key="2">
    <source>
        <dbReference type="EMBL" id="MCU7553212.1"/>
    </source>
</evidence>
<evidence type="ECO:0008006" key="4">
    <source>
        <dbReference type="Google" id="ProtNLM"/>
    </source>
</evidence>
<keyword evidence="1" id="KW-0812">Transmembrane</keyword>
<proteinExistence type="predicted"/>
<reference evidence="3" key="1">
    <citation type="submission" date="2023-07" db="EMBL/GenBank/DDBJ databases">
        <title>Study on multiphase classification of strain Alteromonas salexigens isolated from the Yellow Sea.</title>
        <authorList>
            <person name="Sun L."/>
        </authorList>
    </citation>
    <scope>NUCLEOTIDE SEQUENCE [LARGE SCALE GENOMIC DNA]</scope>
    <source>
        <strain evidence="3">ASW11-19</strain>
    </source>
</reference>
<evidence type="ECO:0000256" key="1">
    <source>
        <dbReference type="SAM" id="Phobius"/>
    </source>
</evidence>
<comment type="caution">
    <text evidence="2">The sequence shown here is derived from an EMBL/GenBank/DDBJ whole genome shotgun (WGS) entry which is preliminary data.</text>
</comment>
<gene>
    <name evidence="2" type="ORF">OCL06_01215</name>
</gene>